<accession>A0A058Z3B9</accession>
<dbReference type="GeneID" id="20529642"/>
<proteinExistence type="predicted"/>
<name>A0A058Z3B9_FONAL</name>
<dbReference type="OrthoDB" id="6375174at2759"/>
<dbReference type="InterPro" id="IPR029021">
    <property type="entry name" value="Prot-tyrosine_phosphatase-like"/>
</dbReference>
<dbReference type="Proteomes" id="UP000030693">
    <property type="component" value="Unassembled WGS sequence"/>
</dbReference>
<gene>
    <name evidence="1" type="ORF">H696_04917</name>
</gene>
<sequence length="106" mass="11389">MHFPVPAYKEGKLALSPDMVALILRAILDSDAQPVYIHCLSGIEVVGAVIICLRKLENLPQGFALSEFLRFSAGKSVEPEFADLFKAFDPSVVAAPAKCQADDAQG</sequence>
<keyword evidence="2" id="KW-1185">Reference proteome</keyword>
<evidence type="ECO:0000313" key="2">
    <source>
        <dbReference type="Proteomes" id="UP000030693"/>
    </source>
</evidence>
<organism evidence="1">
    <name type="scientific">Fonticula alba</name>
    <name type="common">Slime mold</name>
    <dbReference type="NCBI Taxonomy" id="691883"/>
    <lineage>
        <taxon>Eukaryota</taxon>
        <taxon>Rotosphaerida</taxon>
        <taxon>Fonticulaceae</taxon>
        <taxon>Fonticula</taxon>
    </lineage>
</organism>
<evidence type="ECO:0000313" key="1">
    <source>
        <dbReference type="EMBL" id="KCV68626.1"/>
    </source>
</evidence>
<evidence type="ECO:0008006" key="3">
    <source>
        <dbReference type="Google" id="ProtNLM"/>
    </source>
</evidence>
<dbReference type="EMBL" id="KB932208">
    <property type="protein sequence ID" value="KCV68626.1"/>
    <property type="molecule type" value="Genomic_DNA"/>
</dbReference>
<dbReference type="GO" id="GO:0016791">
    <property type="term" value="F:phosphatase activity"/>
    <property type="evidence" value="ECO:0007669"/>
    <property type="project" value="TreeGrafter"/>
</dbReference>
<dbReference type="AlphaFoldDB" id="A0A058Z3B9"/>
<dbReference type="Pfam" id="PF03162">
    <property type="entry name" value="Y_phosphatase2"/>
    <property type="match status" value="1"/>
</dbReference>
<dbReference type="InterPro" id="IPR004861">
    <property type="entry name" value="Siw14-like"/>
</dbReference>
<dbReference type="SUPFAM" id="SSF52799">
    <property type="entry name" value="(Phosphotyrosine protein) phosphatases II"/>
    <property type="match status" value="1"/>
</dbReference>
<dbReference type="Gene3D" id="3.90.190.10">
    <property type="entry name" value="Protein tyrosine phosphatase superfamily"/>
    <property type="match status" value="1"/>
</dbReference>
<protein>
    <recommendedName>
        <fullName evidence="3">Tyrosine specific protein phosphatases domain-containing protein</fullName>
    </recommendedName>
</protein>
<dbReference type="PANTHER" id="PTHR31126">
    <property type="entry name" value="TYROSINE-PROTEIN PHOSPHATASE"/>
    <property type="match status" value="1"/>
</dbReference>
<dbReference type="RefSeq" id="XP_009497058.1">
    <property type="nucleotide sequence ID" value="XM_009498783.1"/>
</dbReference>
<reference evidence="1" key="1">
    <citation type="submission" date="2013-04" db="EMBL/GenBank/DDBJ databases">
        <title>The Genome Sequence of Fonticula alba ATCC 38817.</title>
        <authorList>
            <consortium name="The Broad Institute Genomics Platform"/>
            <person name="Russ C."/>
            <person name="Cuomo C."/>
            <person name="Burger G."/>
            <person name="Gray M.W."/>
            <person name="Holland P.W.H."/>
            <person name="King N."/>
            <person name="Lang F.B.F."/>
            <person name="Roger A.J."/>
            <person name="Ruiz-Trillo I."/>
            <person name="Brown M."/>
            <person name="Walker B."/>
            <person name="Young S."/>
            <person name="Zeng Q."/>
            <person name="Gargeya S."/>
            <person name="Fitzgerald M."/>
            <person name="Haas B."/>
            <person name="Abouelleil A."/>
            <person name="Allen A.W."/>
            <person name="Alvarado L."/>
            <person name="Arachchi H.M."/>
            <person name="Berlin A.M."/>
            <person name="Chapman S.B."/>
            <person name="Gainer-Dewar J."/>
            <person name="Goldberg J."/>
            <person name="Griggs A."/>
            <person name="Gujja S."/>
            <person name="Hansen M."/>
            <person name="Howarth C."/>
            <person name="Imamovic A."/>
            <person name="Ireland A."/>
            <person name="Larimer J."/>
            <person name="McCowan C."/>
            <person name="Murphy C."/>
            <person name="Pearson M."/>
            <person name="Poon T.W."/>
            <person name="Priest M."/>
            <person name="Roberts A."/>
            <person name="Saif S."/>
            <person name="Shea T."/>
            <person name="Sisk P."/>
            <person name="Sykes S."/>
            <person name="Wortman J."/>
            <person name="Nusbaum C."/>
            <person name="Birren B."/>
        </authorList>
    </citation>
    <scope>NUCLEOTIDE SEQUENCE [LARGE SCALE GENOMIC DNA]</scope>
    <source>
        <strain evidence="1">ATCC 38817</strain>
    </source>
</reference>
<dbReference type="PANTHER" id="PTHR31126:SF14">
    <property type="entry name" value="TYROSINE-PROTEIN PHOSPHATASE OCA6-RELATED"/>
    <property type="match status" value="1"/>
</dbReference>
<dbReference type="STRING" id="691883.A0A058Z3B9"/>